<accession>A0A5C5XIG3</accession>
<dbReference type="SUPFAM" id="SSF51690">
    <property type="entry name" value="Nicotinate/Quinolinate PRTase C-terminal domain-like"/>
    <property type="match status" value="1"/>
</dbReference>
<feature type="domain" description="Quinolinate phosphoribosyl transferase C-terminal" evidence="13">
    <location>
        <begin position="122"/>
        <end position="290"/>
    </location>
</feature>
<comment type="pathway">
    <text evidence="2">Cofactor biosynthesis; NAD(+) biosynthesis; nicotinate D-ribonucleotide from quinolinate: step 1/1.</text>
</comment>
<comment type="similarity">
    <text evidence="3 12">Belongs to the NadC/ModD family.</text>
</comment>
<dbReference type="Pfam" id="PF02749">
    <property type="entry name" value="QRPTase_N"/>
    <property type="match status" value="1"/>
</dbReference>
<dbReference type="InterPro" id="IPR036068">
    <property type="entry name" value="Nicotinate_pribotase-like_C"/>
</dbReference>
<dbReference type="InterPro" id="IPR013785">
    <property type="entry name" value="Aldolase_TIM"/>
</dbReference>
<evidence type="ECO:0000256" key="8">
    <source>
        <dbReference type="ARBA" id="ARBA00022679"/>
    </source>
</evidence>
<evidence type="ECO:0000256" key="2">
    <source>
        <dbReference type="ARBA" id="ARBA00004893"/>
    </source>
</evidence>
<evidence type="ECO:0000256" key="11">
    <source>
        <dbReference type="ARBA" id="ARBA00069173"/>
    </source>
</evidence>
<dbReference type="Proteomes" id="UP000316095">
    <property type="component" value="Unassembled WGS sequence"/>
</dbReference>
<dbReference type="PIRSF" id="PIRSF006250">
    <property type="entry name" value="NadC_ModD"/>
    <property type="match status" value="1"/>
</dbReference>
<dbReference type="GO" id="GO:0034213">
    <property type="term" value="P:quinolinate catabolic process"/>
    <property type="evidence" value="ECO:0007669"/>
    <property type="project" value="TreeGrafter"/>
</dbReference>
<proteinExistence type="inferred from homology"/>
<dbReference type="FunFam" id="3.20.20.70:FF:000030">
    <property type="entry name" value="Nicotinate-nucleotide pyrophosphorylase, carboxylating"/>
    <property type="match status" value="1"/>
</dbReference>
<evidence type="ECO:0000313" key="15">
    <source>
        <dbReference type="EMBL" id="TWT62790.1"/>
    </source>
</evidence>
<dbReference type="OrthoDB" id="9782546at2"/>
<dbReference type="GO" id="GO:0004514">
    <property type="term" value="F:nicotinate-nucleotide diphosphorylase (carboxylating) activity"/>
    <property type="evidence" value="ECO:0007669"/>
    <property type="project" value="UniProtKB-EC"/>
</dbReference>
<evidence type="ECO:0000256" key="9">
    <source>
        <dbReference type="ARBA" id="ARBA00033102"/>
    </source>
</evidence>
<keyword evidence="8 12" id="KW-0808">Transferase</keyword>
<organism evidence="15 16">
    <name type="scientific">Rubinisphaera italica</name>
    <dbReference type="NCBI Taxonomy" id="2527969"/>
    <lineage>
        <taxon>Bacteria</taxon>
        <taxon>Pseudomonadati</taxon>
        <taxon>Planctomycetota</taxon>
        <taxon>Planctomycetia</taxon>
        <taxon>Planctomycetales</taxon>
        <taxon>Planctomycetaceae</taxon>
        <taxon>Rubinisphaera</taxon>
    </lineage>
</organism>
<evidence type="ECO:0000256" key="12">
    <source>
        <dbReference type="PIRNR" id="PIRNR006250"/>
    </source>
</evidence>
<dbReference type="AlphaFoldDB" id="A0A5C5XIG3"/>
<dbReference type="GO" id="GO:0005737">
    <property type="term" value="C:cytoplasm"/>
    <property type="evidence" value="ECO:0007669"/>
    <property type="project" value="TreeGrafter"/>
</dbReference>
<dbReference type="UniPathway" id="UPA00253">
    <property type="reaction ID" value="UER00331"/>
</dbReference>
<evidence type="ECO:0000256" key="7">
    <source>
        <dbReference type="ARBA" id="ARBA00022676"/>
    </source>
</evidence>
<name>A0A5C5XIG3_9PLAN</name>
<comment type="caution">
    <text evidence="15">The sequence shown here is derived from an EMBL/GenBank/DDBJ whole genome shotgun (WGS) entry which is preliminary data.</text>
</comment>
<dbReference type="GO" id="GO:0009435">
    <property type="term" value="P:NAD+ biosynthetic process"/>
    <property type="evidence" value="ECO:0007669"/>
    <property type="project" value="UniProtKB-UniPathway"/>
</dbReference>
<dbReference type="PANTHER" id="PTHR32179">
    <property type="entry name" value="NICOTINATE-NUCLEOTIDE PYROPHOSPHORYLASE [CARBOXYLATING]"/>
    <property type="match status" value="1"/>
</dbReference>
<comment type="function">
    <text evidence="1">Involved in the catabolism of quinolinic acid (QA).</text>
</comment>
<dbReference type="EMBL" id="SJPG01000001">
    <property type="protein sequence ID" value="TWT62790.1"/>
    <property type="molecule type" value="Genomic_DNA"/>
</dbReference>
<keyword evidence="16" id="KW-1185">Reference proteome</keyword>
<dbReference type="FunFam" id="3.90.1170.20:FF:000001">
    <property type="entry name" value="Nicotinate-nucleotide diphosphorylase (Carboxylating)"/>
    <property type="match status" value="1"/>
</dbReference>
<dbReference type="RefSeq" id="WP_146504609.1">
    <property type="nucleotide sequence ID" value="NZ_SJPG01000001.1"/>
</dbReference>
<feature type="domain" description="Quinolinate phosphoribosyl transferase N-terminal" evidence="14">
    <location>
        <begin position="35"/>
        <end position="120"/>
    </location>
</feature>
<sequence>MPQQTNHPSWEAAEQQAAERLIVIALEEDFGQRGDVTSLMFIDPARTGRVRIATRKPGRIAGVPIIPLVLQQIDPTIKYKLDGADGDELQSGQSIAVLEGAVQKILMAERTILNFMTHLSGVATLTSSYVAKAQGTKAQILDTRKTLPGYRLLEKYAVRCGGGCNHRMGLYDAVMLKDNHLASMTHKAPAELISSVREKFADISIIIEIDQLDQMPSVLSWKPDVILLDNMSNEDMTKALKIRDQHNKDVLLEASGGINLQTVAAIANTGVDRISVGELTHSAPALDLGFDWIER</sequence>
<dbReference type="InterPro" id="IPR027277">
    <property type="entry name" value="NadC/ModD"/>
</dbReference>
<dbReference type="InterPro" id="IPR022412">
    <property type="entry name" value="Quinolinate_PRibosylTrfase_N"/>
</dbReference>
<dbReference type="InterPro" id="IPR004393">
    <property type="entry name" value="NadC"/>
</dbReference>
<evidence type="ECO:0000256" key="6">
    <source>
        <dbReference type="ARBA" id="ARBA00022642"/>
    </source>
</evidence>
<reference evidence="15 16" key="1">
    <citation type="submission" date="2019-02" db="EMBL/GenBank/DDBJ databases">
        <title>Deep-cultivation of Planctomycetes and their phenomic and genomic characterization uncovers novel biology.</title>
        <authorList>
            <person name="Wiegand S."/>
            <person name="Jogler M."/>
            <person name="Boedeker C."/>
            <person name="Pinto D."/>
            <person name="Vollmers J."/>
            <person name="Rivas-Marin E."/>
            <person name="Kohn T."/>
            <person name="Peeters S.H."/>
            <person name="Heuer A."/>
            <person name="Rast P."/>
            <person name="Oberbeckmann S."/>
            <person name="Bunk B."/>
            <person name="Jeske O."/>
            <person name="Meyerdierks A."/>
            <person name="Storesund J.E."/>
            <person name="Kallscheuer N."/>
            <person name="Luecker S."/>
            <person name="Lage O.M."/>
            <person name="Pohl T."/>
            <person name="Merkel B.J."/>
            <person name="Hornburger P."/>
            <person name="Mueller R.-W."/>
            <person name="Bruemmer F."/>
            <person name="Labrenz M."/>
            <person name="Spormann A.M."/>
            <person name="Op Den Camp H."/>
            <person name="Overmann J."/>
            <person name="Amann R."/>
            <person name="Jetten M.S.M."/>
            <person name="Mascher T."/>
            <person name="Medema M.H."/>
            <person name="Devos D.P."/>
            <person name="Kaster A.-K."/>
            <person name="Ovreas L."/>
            <person name="Rohde M."/>
            <person name="Galperin M.Y."/>
            <person name="Jogler C."/>
        </authorList>
    </citation>
    <scope>NUCLEOTIDE SEQUENCE [LARGE SCALE GENOMIC DNA]</scope>
    <source>
        <strain evidence="15 16">Pan54</strain>
    </source>
</reference>
<evidence type="ECO:0000259" key="13">
    <source>
        <dbReference type="Pfam" id="PF01729"/>
    </source>
</evidence>
<dbReference type="Gene3D" id="3.90.1170.20">
    <property type="entry name" value="Quinolinate phosphoribosyl transferase, N-terminal domain"/>
    <property type="match status" value="1"/>
</dbReference>
<evidence type="ECO:0000259" key="14">
    <source>
        <dbReference type="Pfam" id="PF02749"/>
    </source>
</evidence>
<dbReference type="EC" id="2.4.2.19" evidence="5"/>
<dbReference type="InterPro" id="IPR037128">
    <property type="entry name" value="Quinolinate_PRibosylTase_N_sf"/>
</dbReference>
<keyword evidence="7 12" id="KW-0328">Glycosyltransferase</keyword>
<dbReference type="Gene3D" id="3.20.20.70">
    <property type="entry name" value="Aldolase class I"/>
    <property type="match status" value="1"/>
</dbReference>
<dbReference type="InterPro" id="IPR002638">
    <property type="entry name" value="Quinolinate_PRibosylTrfase_C"/>
</dbReference>
<evidence type="ECO:0000313" key="16">
    <source>
        <dbReference type="Proteomes" id="UP000316095"/>
    </source>
</evidence>
<comment type="subunit">
    <text evidence="4">Hexamer formed by 3 homodimers.</text>
</comment>
<dbReference type="SUPFAM" id="SSF54675">
    <property type="entry name" value="Nicotinate/Quinolinate PRTase N-terminal domain-like"/>
    <property type="match status" value="1"/>
</dbReference>
<evidence type="ECO:0000256" key="4">
    <source>
        <dbReference type="ARBA" id="ARBA00011218"/>
    </source>
</evidence>
<dbReference type="CDD" id="cd01572">
    <property type="entry name" value="QPRTase"/>
    <property type="match status" value="1"/>
</dbReference>
<evidence type="ECO:0000256" key="1">
    <source>
        <dbReference type="ARBA" id="ARBA00003237"/>
    </source>
</evidence>
<comment type="catalytic activity">
    <reaction evidence="10">
        <text>nicotinate beta-D-ribonucleotide + CO2 + diphosphate = quinolinate + 5-phospho-alpha-D-ribose 1-diphosphate + 2 H(+)</text>
        <dbReference type="Rhea" id="RHEA:12733"/>
        <dbReference type="ChEBI" id="CHEBI:15378"/>
        <dbReference type="ChEBI" id="CHEBI:16526"/>
        <dbReference type="ChEBI" id="CHEBI:29959"/>
        <dbReference type="ChEBI" id="CHEBI:33019"/>
        <dbReference type="ChEBI" id="CHEBI:57502"/>
        <dbReference type="ChEBI" id="CHEBI:58017"/>
        <dbReference type="EC" id="2.4.2.19"/>
    </reaction>
</comment>
<gene>
    <name evidence="15" type="primary">nadC</name>
    <name evidence="15" type="ORF">Pan54_35350</name>
</gene>
<protein>
    <recommendedName>
        <fullName evidence="11">Probable nicotinate-nucleotide pyrophosphorylase [carboxylating]</fullName>
        <ecNumber evidence="5">2.4.2.19</ecNumber>
    </recommendedName>
    <alternativeName>
        <fullName evidence="9">Quinolinate phosphoribosyltransferase [decarboxylating]</fullName>
    </alternativeName>
</protein>
<evidence type="ECO:0000256" key="10">
    <source>
        <dbReference type="ARBA" id="ARBA00047445"/>
    </source>
</evidence>
<dbReference type="PANTHER" id="PTHR32179:SF3">
    <property type="entry name" value="NICOTINATE-NUCLEOTIDE PYROPHOSPHORYLASE [CARBOXYLATING]"/>
    <property type="match status" value="1"/>
</dbReference>
<evidence type="ECO:0000256" key="5">
    <source>
        <dbReference type="ARBA" id="ARBA00011944"/>
    </source>
</evidence>
<evidence type="ECO:0000256" key="3">
    <source>
        <dbReference type="ARBA" id="ARBA00009400"/>
    </source>
</evidence>
<dbReference type="Pfam" id="PF01729">
    <property type="entry name" value="QRPTase_C"/>
    <property type="match status" value="1"/>
</dbReference>
<dbReference type="NCBIfam" id="TIGR00078">
    <property type="entry name" value="nadC"/>
    <property type="match status" value="1"/>
</dbReference>
<keyword evidence="6" id="KW-0662">Pyridine nucleotide biosynthesis</keyword>